<dbReference type="OrthoDB" id="9812787at2"/>
<dbReference type="EMBL" id="CP009761">
    <property type="protein sequence ID" value="AIZ36323.1"/>
    <property type="molecule type" value="Genomic_DNA"/>
</dbReference>
<evidence type="ECO:0000313" key="4">
    <source>
        <dbReference type="Proteomes" id="UP000031386"/>
    </source>
</evidence>
<dbReference type="PROSITE" id="PS50889">
    <property type="entry name" value="S4"/>
    <property type="match status" value="1"/>
</dbReference>
<accession>A0A0B4S0K2</accession>
<sequence>MKSFDKIKILDNINNIEIKKTINKFLDGLVSMEKNYKEVFVSNFFTPLEFKYVKRILKNLDLNYDIIFVEEDYERKILIFYRDRYVLDDYLETLRFKDISGIEHRNILGSILHLGINREKVGEILKVDGYWYVYCLKPIGTFLFSNCLKFSGQDLKLEILNDNFIPTNFRKYEDEKIIVSSFRLDCFVKELARTSREIAQKVIKSGNVNLNYEECKDFDKKINENDIISIRKEGKFKVDSFDGLTKKNKFVVNIKRYSI</sequence>
<dbReference type="Gene3D" id="3.10.290.10">
    <property type="entry name" value="RNA-binding S4 domain"/>
    <property type="match status" value="1"/>
</dbReference>
<dbReference type="RefSeq" id="WP_041953709.1">
    <property type="nucleotide sequence ID" value="NZ_CP009761.1"/>
</dbReference>
<dbReference type="KEGG" id="pmic:NW74_02710"/>
<name>A0A0B4S0K2_9FIRM</name>
<gene>
    <name evidence="3" type="ORF">NW74_02710</name>
</gene>
<dbReference type="InterPro" id="IPR002942">
    <property type="entry name" value="S4_RNA-bd"/>
</dbReference>
<protein>
    <recommendedName>
        <fullName evidence="2">RNA-binding S4 domain-containing protein</fullName>
    </recommendedName>
</protein>
<dbReference type="GO" id="GO:0003723">
    <property type="term" value="F:RNA binding"/>
    <property type="evidence" value="ECO:0007669"/>
    <property type="project" value="UniProtKB-KW"/>
</dbReference>
<dbReference type="AlphaFoldDB" id="A0A0B4S0K2"/>
<dbReference type="SUPFAM" id="SSF55174">
    <property type="entry name" value="Alpha-L RNA-binding motif"/>
    <property type="match status" value="1"/>
</dbReference>
<dbReference type="InterPro" id="IPR036986">
    <property type="entry name" value="S4_RNA-bd_sf"/>
</dbReference>
<dbReference type="Gene3D" id="3.30.70.330">
    <property type="match status" value="1"/>
</dbReference>
<dbReference type="Gene3D" id="3.30.1370.160">
    <property type="match status" value="1"/>
</dbReference>
<reference evidence="3 4" key="1">
    <citation type="submission" date="2014-10" db="EMBL/GenBank/DDBJ databases">
        <title>Complete genome sequence of Parvimonas micra KCOM 1535 (= ChDC B708).</title>
        <authorList>
            <person name="Kook J.-K."/>
            <person name="Park S.-N."/>
            <person name="Lim Y.K."/>
            <person name="Roh H."/>
        </authorList>
    </citation>
    <scope>NUCLEOTIDE SEQUENCE [LARGE SCALE GENOMIC DNA]</scope>
    <source>
        <strain evidence="4">KCOM 1535 / ChDC B708</strain>
    </source>
</reference>
<organism evidence="3 4">
    <name type="scientific">Parvimonas micra</name>
    <dbReference type="NCBI Taxonomy" id="33033"/>
    <lineage>
        <taxon>Bacteria</taxon>
        <taxon>Bacillati</taxon>
        <taxon>Bacillota</taxon>
        <taxon>Tissierellia</taxon>
        <taxon>Tissierellales</taxon>
        <taxon>Peptoniphilaceae</taxon>
        <taxon>Parvimonas</taxon>
    </lineage>
</organism>
<dbReference type="SMART" id="SM00363">
    <property type="entry name" value="S4"/>
    <property type="match status" value="1"/>
</dbReference>
<evidence type="ECO:0000259" key="2">
    <source>
        <dbReference type="SMART" id="SM00363"/>
    </source>
</evidence>
<keyword evidence="4" id="KW-1185">Reference proteome</keyword>
<evidence type="ECO:0000256" key="1">
    <source>
        <dbReference type="PROSITE-ProRule" id="PRU00182"/>
    </source>
</evidence>
<dbReference type="Proteomes" id="UP000031386">
    <property type="component" value="Chromosome"/>
</dbReference>
<dbReference type="Pfam" id="PF17774">
    <property type="entry name" value="YlmH_RBD"/>
    <property type="match status" value="1"/>
</dbReference>
<keyword evidence="1" id="KW-0694">RNA-binding</keyword>
<feature type="domain" description="RNA-binding S4" evidence="2">
    <location>
        <begin position="182"/>
        <end position="239"/>
    </location>
</feature>
<proteinExistence type="predicted"/>
<dbReference type="InterPro" id="IPR040591">
    <property type="entry name" value="RqcP2_RBD"/>
</dbReference>
<evidence type="ECO:0000313" key="3">
    <source>
        <dbReference type="EMBL" id="AIZ36323.1"/>
    </source>
</evidence>
<dbReference type="InterPro" id="IPR012677">
    <property type="entry name" value="Nucleotide-bd_a/b_plait_sf"/>
</dbReference>
<dbReference type="STRING" id="33033.NW74_02710"/>